<dbReference type="Pfam" id="PF05743">
    <property type="entry name" value="UEV"/>
    <property type="match status" value="1"/>
</dbReference>
<protein>
    <submittedName>
        <fullName evidence="4">Uncharacterized protein</fullName>
    </submittedName>
</protein>
<dbReference type="PROSITE" id="PS50222">
    <property type="entry name" value="EF_HAND_2"/>
    <property type="match status" value="1"/>
</dbReference>
<keyword evidence="5" id="KW-1185">Reference proteome</keyword>
<feature type="region of interest" description="Disordered" evidence="1">
    <location>
        <begin position="405"/>
        <end position="431"/>
    </location>
</feature>
<evidence type="ECO:0000313" key="4">
    <source>
        <dbReference type="EMBL" id="KAJ8041592.1"/>
    </source>
</evidence>
<dbReference type="PANTHER" id="PTHR23306">
    <property type="entry name" value="TUMOR SUSCEPTIBILITY GENE 101 PROTEIN-RELATED"/>
    <property type="match status" value="1"/>
</dbReference>
<dbReference type="PROSITE" id="PS51322">
    <property type="entry name" value="UEV"/>
    <property type="match status" value="1"/>
</dbReference>
<dbReference type="Gene3D" id="3.10.110.10">
    <property type="entry name" value="Ubiquitin Conjugating Enzyme"/>
    <property type="match status" value="1"/>
</dbReference>
<evidence type="ECO:0000259" key="3">
    <source>
        <dbReference type="PROSITE" id="PS51322"/>
    </source>
</evidence>
<dbReference type="CDD" id="cd11685">
    <property type="entry name" value="UEV_TSG101-like"/>
    <property type="match status" value="1"/>
</dbReference>
<dbReference type="GO" id="GO:0005509">
    <property type="term" value="F:calcium ion binding"/>
    <property type="evidence" value="ECO:0007669"/>
    <property type="project" value="InterPro"/>
</dbReference>
<dbReference type="InterPro" id="IPR008883">
    <property type="entry name" value="UEV_N"/>
</dbReference>
<dbReference type="GO" id="GO:0015031">
    <property type="term" value="P:protein transport"/>
    <property type="evidence" value="ECO:0007669"/>
    <property type="project" value="InterPro"/>
</dbReference>
<dbReference type="InterPro" id="IPR011992">
    <property type="entry name" value="EF-hand-dom_pair"/>
</dbReference>
<dbReference type="InterPro" id="IPR011029">
    <property type="entry name" value="DEATH-like_dom_sf"/>
</dbReference>
<name>A0A9Q1HA47_HOLLE</name>
<feature type="domain" description="UEV" evidence="3">
    <location>
        <begin position="2"/>
        <end position="145"/>
    </location>
</feature>
<dbReference type="EMBL" id="JAIZAY010000005">
    <property type="protein sequence ID" value="KAJ8041592.1"/>
    <property type="molecule type" value="Genomic_DNA"/>
</dbReference>
<evidence type="ECO:0000256" key="1">
    <source>
        <dbReference type="SAM" id="MobiDB-lite"/>
    </source>
</evidence>
<dbReference type="SUPFAM" id="SSF54495">
    <property type="entry name" value="UBC-like"/>
    <property type="match status" value="1"/>
</dbReference>
<dbReference type="InterPro" id="IPR016135">
    <property type="entry name" value="UBQ-conjugating_enzyme/RWD"/>
</dbReference>
<proteinExistence type="predicted"/>
<evidence type="ECO:0000259" key="2">
    <source>
        <dbReference type="PROSITE" id="PS50222"/>
    </source>
</evidence>
<dbReference type="InterPro" id="IPR052070">
    <property type="entry name" value="ESCRT-I_UEV_domain"/>
</dbReference>
<dbReference type="GO" id="GO:0043130">
    <property type="term" value="F:ubiquitin binding"/>
    <property type="evidence" value="ECO:0007669"/>
    <property type="project" value="TreeGrafter"/>
</dbReference>
<dbReference type="GO" id="GO:0008333">
    <property type="term" value="P:endosome to lysosome transport"/>
    <property type="evidence" value="ECO:0007669"/>
    <property type="project" value="TreeGrafter"/>
</dbReference>
<feature type="domain" description="EF-hand" evidence="2">
    <location>
        <begin position="254"/>
        <end position="289"/>
    </location>
</feature>
<dbReference type="PANTHER" id="PTHR23306:SF3">
    <property type="entry name" value="TUMOR SUPPRESSOR PROTEIN 101"/>
    <property type="match status" value="1"/>
</dbReference>
<dbReference type="Proteomes" id="UP001152320">
    <property type="component" value="Chromosome 5"/>
</dbReference>
<gene>
    <name evidence="4" type="ORF">HOLleu_12456</name>
</gene>
<dbReference type="OrthoDB" id="306304at2759"/>
<dbReference type="GO" id="GO:0000813">
    <property type="term" value="C:ESCRT I complex"/>
    <property type="evidence" value="ECO:0007669"/>
    <property type="project" value="TreeGrafter"/>
</dbReference>
<dbReference type="InterPro" id="IPR002048">
    <property type="entry name" value="EF_hand_dom"/>
</dbReference>
<dbReference type="SUPFAM" id="SSF47473">
    <property type="entry name" value="EF-hand"/>
    <property type="match status" value="1"/>
</dbReference>
<reference evidence="4" key="1">
    <citation type="submission" date="2021-10" db="EMBL/GenBank/DDBJ databases">
        <title>Tropical sea cucumber genome reveals ecological adaptation and Cuvierian tubules defense mechanism.</title>
        <authorList>
            <person name="Chen T."/>
        </authorList>
    </citation>
    <scope>NUCLEOTIDE SEQUENCE</scope>
    <source>
        <strain evidence="4">Nanhai2018</strain>
        <tissue evidence="4">Muscle</tissue>
    </source>
</reference>
<evidence type="ECO:0000313" key="5">
    <source>
        <dbReference type="Proteomes" id="UP001152320"/>
    </source>
</evidence>
<organism evidence="4 5">
    <name type="scientific">Holothuria leucospilota</name>
    <name type="common">Black long sea cucumber</name>
    <name type="synonym">Mertensiothuria leucospilota</name>
    <dbReference type="NCBI Taxonomy" id="206669"/>
    <lineage>
        <taxon>Eukaryota</taxon>
        <taxon>Metazoa</taxon>
        <taxon>Echinodermata</taxon>
        <taxon>Eleutherozoa</taxon>
        <taxon>Echinozoa</taxon>
        <taxon>Holothuroidea</taxon>
        <taxon>Aspidochirotacea</taxon>
        <taxon>Aspidochirotida</taxon>
        <taxon>Holothuriidae</taxon>
        <taxon>Holothuria</taxon>
    </lineage>
</organism>
<dbReference type="Gene3D" id="1.20.1600.10">
    <property type="entry name" value="Outer membrane efflux proteins (OEP)"/>
    <property type="match status" value="1"/>
</dbReference>
<dbReference type="AlphaFoldDB" id="A0A9Q1HA47"/>
<accession>A0A9Q1HA47</accession>
<dbReference type="Gene3D" id="1.10.533.10">
    <property type="entry name" value="Death Domain, Fas"/>
    <property type="match status" value="1"/>
</dbReference>
<dbReference type="Gene3D" id="1.10.238.10">
    <property type="entry name" value="EF-hand"/>
    <property type="match status" value="1"/>
</dbReference>
<dbReference type="CDD" id="cd00051">
    <property type="entry name" value="EFh"/>
    <property type="match status" value="1"/>
</dbReference>
<comment type="caution">
    <text evidence="4">The sequence shown here is derived from an EMBL/GenBank/DDBJ whole genome shotgun (WGS) entry which is preliminary data.</text>
</comment>
<feature type="region of interest" description="Disordered" evidence="1">
    <location>
        <begin position="445"/>
        <end position="468"/>
    </location>
</feature>
<dbReference type="GO" id="GO:0015562">
    <property type="term" value="F:efflux transmembrane transporter activity"/>
    <property type="evidence" value="ECO:0007669"/>
    <property type="project" value="InterPro"/>
</dbReference>
<sequence>MAAHEAYIKKHLSKYRHKALTKAALLSTITTFPGLCPEEDTFVFHDLTKTSLLSLIGTIPVLYKGSSYNIPICIWLFETFPYNSPMCYVKPTRNMRIKPSRHVDSEGKLYLPYLDEWRHPNSDLIGLIQVMMVVFGESSPLFARGPSSSQGPFKPVEIKQSVFSKPQFLKVEESLAGSSSSETKTTAVFNHPIFKEIPQSLNSNIFGVDKISLTDEEDMFNFFDMEKIGKLDHQNFKSCLLGLGYKLPSVEEGQKEPEFEAILDAVDPNRDGFVSLQVYMSFISSQYEVEKALKALTDKGKPFTKHELYPLIVKSGAPGGNSTNSEGNVGAKNPVLLADDYSTQIKAMEEQMKNKEASWENEREQMEKRIKELDGEVKNLQEQLEQMKRYSGRLEEESQAMKQKFESQTADHEAELHQIKHEKTSSQTKVERLQKELEEARKQLKIENGPGEGTNQGNSGDASPLSAGETGNLTLEDFGKFQYHLSSYLTQDIIRDLTLVLAFSPTESEQAEQDKIKFIRLLREKGLISQADITPLTKALVTIGRHGVYDTVKKLSQSNPSEE</sequence>